<evidence type="ECO:0000256" key="5">
    <source>
        <dbReference type="ARBA" id="ARBA00022673"/>
    </source>
</evidence>
<evidence type="ECO:0000256" key="14">
    <source>
        <dbReference type="ARBA" id="ARBA00023157"/>
    </source>
</evidence>
<evidence type="ECO:0000256" key="10">
    <source>
        <dbReference type="ARBA" id="ARBA00022882"/>
    </source>
</evidence>
<feature type="transmembrane region" description="Helical" evidence="17">
    <location>
        <begin position="927"/>
        <end position="947"/>
    </location>
</feature>
<gene>
    <name evidence="19" type="primary">CACNA2D4</name>
    <name evidence="19" type="synonym">LOC100700975</name>
</gene>
<evidence type="ECO:0000256" key="2">
    <source>
        <dbReference type="ARBA" id="ARBA00007060"/>
    </source>
</evidence>
<reference evidence="20" key="1">
    <citation type="submission" date="2012-01" db="EMBL/GenBank/DDBJ databases">
        <title>The Genome Sequence of Oreochromis niloticus (Nile Tilapia).</title>
        <authorList>
            <consortium name="Broad Institute Genome Assembly Team"/>
            <consortium name="Broad Institute Sequencing Platform"/>
            <person name="Di Palma F."/>
            <person name="Johnson J."/>
            <person name="Lander E.S."/>
            <person name="Lindblad-Toh K."/>
        </authorList>
    </citation>
    <scope>NUCLEOTIDE SEQUENCE [LARGE SCALE GENOMIC DNA]</scope>
</reference>
<evidence type="ECO:0000313" key="19">
    <source>
        <dbReference type="Ensembl" id="ENSONIP00000048845.1"/>
    </source>
</evidence>
<dbReference type="Pfam" id="PF13768">
    <property type="entry name" value="VWA_3"/>
    <property type="match status" value="1"/>
</dbReference>
<keyword evidence="11 17" id="KW-1133">Transmembrane helix</keyword>
<organism evidence="19 20">
    <name type="scientific">Oreochromis niloticus</name>
    <name type="common">Nile tilapia</name>
    <name type="synonym">Tilapia nilotica</name>
    <dbReference type="NCBI Taxonomy" id="8128"/>
    <lineage>
        <taxon>Eukaryota</taxon>
        <taxon>Metazoa</taxon>
        <taxon>Chordata</taxon>
        <taxon>Craniata</taxon>
        <taxon>Vertebrata</taxon>
        <taxon>Euteleostomi</taxon>
        <taxon>Actinopterygii</taxon>
        <taxon>Neopterygii</taxon>
        <taxon>Teleostei</taxon>
        <taxon>Neoteleostei</taxon>
        <taxon>Acanthomorphata</taxon>
        <taxon>Ovalentaria</taxon>
        <taxon>Cichlomorphae</taxon>
        <taxon>Cichliformes</taxon>
        <taxon>Cichlidae</taxon>
        <taxon>African cichlids</taxon>
        <taxon>Pseudocrenilabrinae</taxon>
        <taxon>Oreochromini</taxon>
        <taxon>Oreochromis</taxon>
    </lineage>
</organism>
<keyword evidence="15" id="KW-0325">Glycoprotein</keyword>
<dbReference type="Gene3D" id="3.30.450.20">
    <property type="entry name" value="PAS domain"/>
    <property type="match status" value="1"/>
</dbReference>
<dbReference type="InterPro" id="IPR051173">
    <property type="entry name" value="Ca_channel_alpha-2/delta"/>
</dbReference>
<keyword evidence="14" id="KW-1015">Disulfide bond</keyword>
<evidence type="ECO:0000256" key="12">
    <source>
        <dbReference type="ARBA" id="ARBA00023065"/>
    </source>
</evidence>
<sequence length="950" mass="107875">MLIHLYSFRLQLTSCQPHIMSHHTSLNPCFPLKLKDVEPIIKIIEVDGQDLVKDYSDEIERMLGSKMKSVKRLAESAEDSDLYHEFNATLEFDYYNSMMINTADEDGNYVDLGGEFPLEENEHFNKLPVNTQMSNIQVPTNVYNKDPNILNAIYNTEALNDVFISNFQKDPTLTWQYFGSSTGFFRIYPGIKWTPDSNGVVAFDCRNRNWYIQAATSPKDIIIMVDISGSMKGLKMTIAKHTINTILDTLGENDFVNVIAYTDYVRYVEPCFRGTLVQADLDNREHFKVLVEELHVKGEAKIKNAMKESFKILNEVSGSMCNQAIMLITDGAMEDFESVFEEFNWPERRVRVFTYLIGREMTFAQNTKWIACNNKGYYTHISTLADVQENVMEYLHVLSRPMVINHDHDIIWTEAYMDSVLFTTKAQSLLLMTSVAMPVFSKKKETLSHGILLGVVGSDIPLMEVMKLAPRYMLGAHGYAFLINNNGYILAHPDLRPLYKDGKKLKPKPNYNSVDLSEVEWEDTDELLRTAMVKGETGTLSLNIRASVDKGKRPLYLTNEYFYTNIDDTPFSFGMALTKGHGKLMFMGNVSVEEGEVSHNYPQHRLEIVTYCETDIDPAHRKYSQLQAAIRYLLGKEPDLECDEVLLSQTLFDAVVTAPLEAYWNTLMLNDRVEPGVETAFLGTRSGLMRPRSEFQSKMLSEDDCSLCRKFLTPADKDNLFTIDHFPLWYRLAVENSPGKFYYYPVNDKGLTEHTFLQSQFILSFLFFRVSLFDYQAMCKTGHHHASSARPLLSGLAISGVATLCNVCVCVCVCVCVVSSAHKQKKVDALQPCDTAYPGFMYDPSVREANSLIKCGRCQKMFVVQQIPDSNLVLVVTQAYCDCSLFLNICEHNATVKCNRMKSQKVRRRPESCHAYHPKENAKDCGGAAAISLSLSLFSASLLVSLVTEY</sequence>
<dbReference type="FunFam" id="3.30.450.20:FF:000012">
    <property type="entry name" value="Calcium channel, voltage-dependent, alpha2/delta subunit 3"/>
    <property type="match status" value="1"/>
</dbReference>
<protein>
    <submittedName>
        <fullName evidence="19">Calcium voltage-gated channel auxiliary subunit alpha2delta 4</fullName>
    </submittedName>
</protein>
<dbReference type="Pfam" id="PF08399">
    <property type="entry name" value="VWA_N"/>
    <property type="match status" value="1"/>
</dbReference>
<accession>A0A669CLI1</accession>
<evidence type="ECO:0000256" key="1">
    <source>
        <dbReference type="ARBA" id="ARBA00004479"/>
    </source>
</evidence>
<keyword evidence="6 17" id="KW-0812">Transmembrane</keyword>
<evidence type="ECO:0000256" key="13">
    <source>
        <dbReference type="ARBA" id="ARBA00023136"/>
    </source>
</evidence>
<dbReference type="InterPro" id="IPR013680">
    <property type="entry name" value="VDCC_a2/dsu"/>
</dbReference>
<keyword evidence="7" id="KW-0479">Metal-binding</keyword>
<dbReference type="InterPro" id="IPR002035">
    <property type="entry name" value="VWF_A"/>
</dbReference>
<evidence type="ECO:0000313" key="20">
    <source>
        <dbReference type="Proteomes" id="UP000005207"/>
    </source>
</evidence>
<dbReference type="AlphaFoldDB" id="A0A669CLI1"/>
<evidence type="ECO:0000256" key="11">
    <source>
        <dbReference type="ARBA" id="ARBA00022989"/>
    </source>
</evidence>
<feature type="domain" description="VWFA" evidence="18">
    <location>
        <begin position="220"/>
        <end position="398"/>
    </location>
</feature>
<dbReference type="SMART" id="SM00327">
    <property type="entry name" value="VWA"/>
    <property type="match status" value="1"/>
</dbReference>
<dbReference type="GO" id="GO:0005245">
    <property type="term" value="F:voltage-gated calcium channel activity"/>
    <property type="evidence" value="ECO:0007669"/>
    <property type="project" value="TreeGrafter"/>
</dbReference>
<keyword evidence="10" id="KW-0851">Voltage-gated channel</keyword>
<dbReference type="GO" id="GO:0046872">
    <property type="term" value="F:metal ion binding"/>
    <property type="evidence" value="ECO:0007669"/>
    <property type="project" value="UniProtKB-KW"/>
</dbReference>
<evidence type="ECO:0000256" key="8">
    <source>
        <dbReference type="ARBA" id="ARBA00022729"/>
    </source>
</evidence>
<keyword evidence="20" id="KW-1185">Reference proteome</keyword>
<keyword evidence="5" id="KW-0107">Calcium channel</keyword>
<dbReference type="PROSITE" id="PS50234">
    <property type="entry name" value="VWFA"/>
    <property type="match status" value="1"/>
</dbReference>
<name>A0A669CLI1_ORENI</name>
<proteinExistence type="inferred from homology"/>
<dbReference type="FunFam" id="3.40.50.410:FF:000007">
    <property type="entry name" value="Calcium voltage-gated channel auxiliary subunit alpha2delta 3"/>
    <property type="match status" value="1"/>
</dbReference>
<dbReference type="Gene3D" id="3.40.50.410">
    <property type="entry name" value="von Willebrand factor, type A domain"/>
    <property type="match status" value="1"/>
</dbReference>
<evidence type="ECO:0000256" key="9">
    <source>
        <dbReference type="ARBA" id="ARBA00022837"/>
    </source>
</evidence>
<dbReference type="Ensembl" id="ENSONIT00000070248.1">
    <property type="protein sequence ID" value="ENSONIP00000048845.1"/>
    <property type="gene ID" value="ENSONIG00000010799.2"/>
</dbReference>
<dbReference type="InterPro" id="IPR013608">
    <property type="entry name" value="VWA_N"/>
</dbReference>
<dbReference type="GO" id="GO:0005891">
    <property type="term" value="C:voltage-gated calcium channel complex"/>
    <property type="evidence" value="ECO:0007669"/>
    <property type="project" value="TreeGrafter"/>
</dbReference>
<evidence type="ECO:0000256" key="7">
    <source>
        <dbReference type="ARBA" id="ARBA00022723"/>
    </source>
</evidence>
<keyword evidence="12" id="KW-0406">Ion transport</keyword>
<dbReference type="PANTHER" id="PTHR10166">
    <property type="entry name" value="VOLTAGE-DEPENDENT CALCIUM CHANNEL SUBUNIT ALPHA-2/DELTA-RELATED"/>
    <property type="match status" value="1"/>
</dbReference>
<evidence type="ECO:0000256" key="3">
    <source>
        <dbReference type="ARBA" id="ARBA00022448"/>
    </source>
</evidence>
<evidence type="ECO:0000256" key="6">
    <source>
        <dbReference type="ARBA" id="ARBA00022692"/>
    </source>
</evidence>
<dbReference type="GeneTree" id="ENSGT00940000155997"/>
<dbReference type="Proteomes" id="UP000005207">
    <property type="component" value="Linkage group LG7"/>
</dbReference>
<feature type="transmembrane region" description="Helical" evidence="17">
    <location>
        <begin position="792"/>
        <end position="818"/>
    </location>
</feature>
<keyword evidence="8" id="KW-0732">Signal</keyword>
<evidence type="ECO:0000256" key="16">
    <source>
        <dbReference type="ARBA" id="ARBA00023303"/>
    </source>
</evidence>
<evidence type="ECO:0000259" key="18">
    <source>
        <dbReference type="PROSITE" id="PS50234"/>
    </source>
</evidence>
<dbReference type="Pfam" id="PF08473">
    <property type="entry name" value="VGCC_alpha2"/>
    <property type="match status" value="1"/>
</dbReference>
<keyword evidence="16" id="KW-0407">Ion channel</keyword>
<keyword evidence="9" id="KW-0106">Calcium</keyword>
<keyword evidence="4" id="KW-0109">Calcium transport</keyword>
<evidence type="ECO:0000256" key="17">
    <source>
        <dbReference type="SAM" id="Phobius"/>
    </source>
</evidence>
<dbReference type="InterPro" id="IPR036465">
    <property type="entry name" value="vWFA_dom_sf"/>
</dbReference>
<keyword evidence="13 17" id="KW-0472">Membrane</keyword>
<comment type="subcellular location">
    <subcellularLocation>
        <location evidence="1">Membrane</location>
        <topology evidence="1">Single-pass type I membrane protein</topology>
    </subcellularLocation>
</comment>
<dbReference type="SUPFAM" id="SSF53300">
    <property type="entry name" value="vWA-like"/>
    <property type="match status" value="1"/>
</dbReference>
<evidence type="ECO:0000256" key="4">
    <source>
        <dbReference type="ARBA" id="ARBA00022568"/>
    </source>
</evidence>
<comment type="similarity">
    <text evidence="2">Belongs to the calcium channel subunit alpha-2/delta family.</text>
</comment>
<dbReference type="PANTHER" id="PTHR10166:SF59">
    <property type="entry name" value="VOLTAGE-DEPENDENT CALCIUM CHANNEL SUBUNIT ALPHA-2_DELTA-4"/>
    <property type="match status" value="1"/>
</dbReference>
<keyword evidence="3" id="KW-0813">Transport</keyword>
<evidence type="ECO:0000256" key="15">
    <source>
        <dbReference type="ARBA" id="ARBA00023180"/>
    </source>
</evidence>
<reference evidence="19" key="3">
    <citation type="submission" date="2025-09" db="UniProtKB">
        <authorList>
            <consortium name="Ensembl"/>
        </authorList>
    </citation>
    <scope>IDENTIFICATION</scope>
</reference>
<reference evidence="19" key="2">
    <citation type="submission" date="2025-08" db="UniProtKB">
        <authorList>
            <consortium name="Ensembl"/>
        </authorList>
    </citation>
    <scope>IDENTIFICATION</scope>
</reference>